<evidence type="ECO:0000256" key="2">
    <source>
        <dbReference type="SAM" id="MobiDB-lite"/>
    </source>
</evidence>
<protein>
    <recommendedName>
        <fullName evidence="3">Telomere length regulation protein conserved domain-containing protein</fullName>
    </recommendedName>
</protein>
<dbReference type="InterPro" id="IPR051970">
    <property type="entry name" value="TEL2_Regulation"/>
</dbReference>
<feature type="non-terminal residue" evidence="4">
    <location>
        <position position="787"/>
    </location>
</feature>
<comment type="caution">
    <text evidence="4">The sequence shown here is derived from an EMBL/GenBank/DDBJ whole genome shotgun (WGS) entry which is preliminary data.</text>
</comment>
<feature type="region of interest" description="Disordered" evidence="2">
    <location>
        <begin position="705"/>
        <end position="727"/>
    </location>
</feature>
<reference evidence="4 5" key="1">
    <citation type="submission" date="2024-02" db="EMBL/GenBank/DDBJ databases">
        <authorList>
            <person name="Chen Y."/>
            <person name="Shah S."/>
            <person name="Dougan E. K."/>
            <person name="Thang M."/>
            <person name="Chan C."/>
        </authorList>
    </citation>
    <scope>NUCLEOTIDE SEQUENCE [LARGE SCALE GENOMIC DNA]</scope>
</reference>
<gene>
    <name evidence="4" type="ORF">CCMP2556_LOCUS26136</name>
</gene>
<proteinExistence type="inferred from homology"/>
<feature type="compositionally biased region" description="Basic and acidic residues" evidence="2">
    <location>
        <begin position="504"/>
        <end position="527"/>
    </location>
</feature>
<name>A0ABP0MK41_9DINO</name>
<dbReference type="InterPro" id="IPR038528">
    <property type="entry name" value="TEL2_C_sf"/>
</dbReference>
<evidence type="ECO:0000259" key="3">
    <source>
        <dbReference type="Pfam" id="PF10193"/>
    </source>
</evidence>
<evidence type="ECO:0000313" key="4">
    <source>
        <dbReference type="EMBL" id="CAK9051498.1"/>
    </source>
</evidence>
<feature type="domain" description="Telomere length regulation protein conserved" evidence="3">
    <location>
        <begin position="605"/>
        <end position="700"/>
    </location>
</feature>
<evidence type="ECO:0000313" key="5">
    <source>
        <dbReference type="Proteomes" id="UP001642484"/>
    </source>
</evidence>
<dbReference type="Gene3D" id="1.25.40.720">
    <property type="entry name" value="Telomere length regulation protein 2, C-terminal domain"/>
    <property type="match status" value="1"/>
</dbReference>
<keyword evidence="5" id="KW-1185">Reference proteome</keyword>
<feature type="region of interest" description="Disordered" evidence="2">
    <location>
        <begin position="496"/>
        <end position="548"/>
    </location>
</feature>
<evidence type="ECO:0000256" key="1">
    <source>
        <dbReference type="ARBA" id="ARBA00006133"/>
    </source>
</evidence>
<sequence>MAALQPCAAKYHHDLEDIHRELAGAQDPQELAERLVNISVSRSDWEGLLRTGKGEDAGSIAQCAIETSLTASAVPPDLEELLADFFQAVVSVGEEHPHMAALVLGGALSGLRHKSTCPCALPIRMLQIWFEGKLLEIVVSALIGNHDTFRVDGVLSHACAGWLCSLPDRVSQAFGTTLCADFASWLDSVYVERLVAAVVSSTLVTETDDWTTALELWARLALRGNAARLAAEVCAASLRGGREAAALMGRVILKLSEEHVASRSLVAAILEAATLVLRISSSQLVAFGGAVELLLELLGPSVGTSSSTRELLAVHLWRTSNAVVASSAPVVFAVVDLLLAGVPSISAPKGEGSEEVARQWLKGWASGPRSDAHFERALGWRIARALVRAPMQDWGLLLQGVQHRLAAQDTSVRLVGMAVAEIMAEIWRSKETEDELRFDHFDRNDASVAAFQLVKQDFQTAALPPPDLPADELPSPAAQQLRALLALGGGRVGDVGGSAVPLGQDDKEVEVQPKERQERAPERRTVEADSDDEEEDHPLRGLAPLTPLAPSAPEECADLLLVQPPLFLRAAYEMLLGPAKAPQTPLSAEAYGKPGAAPEPLATARARVSTALAGLPKLIADADASELPRLAAPLCARLLRLEAVGSDLDNLADLKLKVLVSLLVADGSRRPAVQNLINEFGKEDLSLATRNSILEALATASRELAGAQAEKGSAPHESGRDARDAVGQSRRFAAARRTRANAVNRFAGEALHFVRPLVARWMRPTPGAATWALSEPSVLAEFLRCLG</sequence>
<organism evidence="4 5">
    <name type="scientific">Durusdinium trenchii</name>
    <dbReference type="NCBI Taxonomy" id="1381693"/>
    <lineage>
        <taxon>Eukaryota</taxon>
        <taxon>Sar</taxon>
        <taxon>Alveolata</taxon>
        <taxon>Dinophyceae</taxon>
        <taxon>Suessiales</taxon>
        <taxon>Symbiodiniaceae</taxon>
        <taxon>Durusdinium</taxon>
    </lineage>
</organism>
<dbReference type="Pfam" id="PF10193">
    <property type="entry name" value="Telomere_reg-2"/>
    <property type="match status" value="1"/>
</dbReference>
<dbReference type="EMBL" id="CAXAMN010017914">
    <property type="protein sequence ID" value="CAK9051498.1"/>
    <property type="molecule type" value="Genomic_DNA"/>
</dbReference>
<comment type="similarity">
    <text evidence="1">Belongs to the TEL2 family.</text>
</comment>
<accession>A0ABP0MK41</accession>
<dbReference type="PANTHER" id="PTHR15830:SF10">
    <property type="entry name" value="TELOMERE LENGTH REGULATION PROTEIN TEL2 HOMOLOG"/>
    <property type="match status" value="1"/>
</dbReference>
<dbReference type="Proteomes" id="UP001642484">
    <property type="component" value="Unassembled WGS sequence"/>
</dbReference>
<dbReference type="PANTHER" id="PTHR15830">
    <property type="entry name" value="TELOMERE LENGTH REGULATION PROTEIN TEL2 FAMILY MEMBER"/>
    <property type="match status" value="1"/>
</dbReference>
<dbReference type="InterPro" id="IPR019337">
    <property type="entry name" value="Telomere_length_regulation_dom"/>
</dbReference>
<feature type="compositionally biased region" description="Basic and acidic residues" evidence="2">
    <location>
        <begin position="713"/>
        <end position="724"/>
    </location>
</feature>